<dbReference type="PANTHER" id="PTHR23077">
    <property type="entry name" value="AAA-FAMILY ATPASE"/>
    <property type="match status" value="1"/>
</dbReference>
<organism evidence="5 7">
    <name type="scientific">Didymodactylos carnosus</name>
    <dbReference type="NCBI Taxonomy" id="1234261"/>
    <lineage>
        <taxon>Eukaryota</taxon>
        <taxon>Metazoa</taxon>
        <taxon>Spiralia</taxon>
        <taxon>Gnathifera</taxon>
        <taxon>Rotifera</taxon>
        <taxon>Eurotatoria</taxon>
        <taxon>Bdelloidea</taxon>
        <taxon>Philodinida</taxon>
        <taxon>Philodinidae</taxon>
        <taxon>Didymodactylos</taxon>
    </lineage>
</organism>
<dbReference type="Gene3D" id="3.40.50.300">
    <property type="entry name" value="P-loop containing nucleotide triphosphate hydrolases"/>
    <property type="match status" value="1"/>
</dbReference>
<gene>
    <name evidence="5" type="ORF">GPM918_LOCUS33522</name>
    <name evidence="6" type="ORF">SRO942_LOCUS34206</name>
</gene>
<dbReference type="GO" id="GO:0005524">
    <property type="term" value="F:ATP binding"/>
    <property type="evidence" value="ECO:0007669"/>
    <property type="project" value="UniProtKB-KW"/>
</dbReference>
<dbReference type="InterPro" id="IPR050168">
    <property type="entry name" value="AAA_ATPase_domain"/>
</dbReference>
<feature type="domain" description="ATPase AAA-type core" evidence="4">
    <location>
        <begin position="18"/>
        <end position="87"/>
    </location>
</feature>
<keyword evidence="2" id="KW-0067">ATP-binding</keyword>
<dbReference type="PANTHER" id="PTHR23077:SF171">
    <property type="entry name" value="NUCLEAR VALOSIN-CONTAINING PROTEIN-LIKE"/>
    <property type="match status" value="1"/>
</dbReference>
<sequence length="248" mass="27724">MSRGHLSGGQVGVYHLICAMTIDEIDGLVPKRDSKAQQSKDDGISVLLSHIEGVKNIPNLIIFGATNHRNMMDETFLRRMQAKVFVGRPSPAIRKRMLNPLIFKSSKIFTSEGLDSFVKITTNFSDIDHPDNSLTAAQAQAVMQGAKLNKIPEQDASKLVWAYCLRSYGEQACQSSIRGLPEELEGIISMKNNTDYIKDVQDYFKRNPTAHEKIQEFLNSSSKQIKKVIPSPPTNTSNTLKENTDRLN</sequence>
<name>A0A815LYU4_9BILA</name>
<dbReference type="EMBL" id="CAJNOQ010017915">
    <property type="protein sequence ID" value="CAF1412213.1"/>
    <property type="molecule type" value="Genomic_DNA"/>
</dbReference>
<dbReference type="Proteomes" id="UP000681722">
    <property type="component" value="Unassembled WGS sequence"/>
</dbReference>
<dbReference type="Proteomes" id="UP000663829">
    <property type="component" value="Unassembled WGS sequence"/>
</dbReference>
<dbReference type="AlphaFoldDB" id="A0A815LYU4"/>
<dbReference type="Pfam" id="PF00004">
    <property type="entry name" value="AAA"/>
    <property type="match status" value="1"/>
</dbReference>
<reference evidence="5" key="1">
    <citation type="submission" date="2021-02" db="EMBL/GenBank/DDBJ databases">
        <authorList>
            <person name="Nowell W R."/>
        </authorList>
    </citation>
    <scope>NUCLEOTIDE SEQUENCE</scope>
</reference>
<evidence type="ECO:0000313" key="5">
    <source>
        <dbReference type="EMBL" id="CAF1412213.1"/>
    </source>
</evidence>
<dbReference type="GO" id="GO:0016887">
    <property type="term" value="F:ATP hydrolysis activity"/>
    <property type="evidence" value="ECO:0007669"/>
    <property type="project" value="InterPro"/>
</dbReference>
<dbReference type="InterPro" id="IPR003959">
    <property type="entry name" value="ATPase_AAA_core"/>
</dbReference>
<keyword evidence="7" id="KW-1185">Reference proteome</keyword>
<protein>
    <recommendedName>
        <fullName evidence="4">ATPase AAA-type core domain-containing protein</fullName>
    </recommendedName>
</protein>
<evidence type="ECO:0000256" key="3">
    <source>
        <dbReference type="SAM" id="MobiDB-lite"/>
    </source>
</evidence>
<evidence type="ECO:0000313" key="7">
    <source>
        <dbReference type="Proteomes" id="UP000663829"/>
    </source>
</evidence>
<dbReference type="Gene3D" id="1.10.8.60">
    <property type="match status" value="1"/>
</dbReference>
<feature type="region of interest" description="Disordered" evidence="3">
    <location>
        <begin position="224"/>
        <end position="248"/>
    </location>
</feature>
<accession>A0A815LYU4</accession>
<dbReference type="InterPro" id="IPR027417">
    <property type="entry name" value="P-loop_NTPase"/>
</dbReference>
<evidence type="ECO:0000256" key="2">
    <source>
        <dbReference type="ARBA" id="ARBA00022840"/>
    </source>
</evidence>
<keyword evidence="1" id="KW-0547">Nucleotide-binding</keyword>
<evidence type="ECO:0000313" key="6">
    <source>
        <dbReference type="EMBL" id="CAF4300097.1"/>
    </source>
</evidence>
<proteinExistence type="predicted"/>
<dbReference type="EMBL" id="CAJOBC010083339">
    <property type="protein sequence ID" value="CAF4300097.1"/>
    <property type="molecule type" value="Genomic_DNA"/>
</dbReference>
<comment type="caution">
    <text evidence="5">The sequence shown here is derived from an EMBL/GenBank/DDBJ whole genome shotgun (WGS) entry which is preliminary data.</text>
</comment>
<evidence type="ECO:0000256" key="1">
    <source>
        <dbReference type="ARBA" id="ARBA00022741"/>
    </source>
</evidence>
<dbReference type="SUPFAM" id="SSF52540">
    <property type="entry name" value="P-loop containing nucleoside triphosphate hydrolases"/>
    <property type="match status" value="1"/>
</dbReference>
<evidence type="ECO:0000259" key="4">
    <source>
        <dbReference type="Pfam" id="PF00004"/>
    </source>
</evidence>